<proteinExistence type="inferred from homology"/>
<dbReference type="InterPro" id="IPR023346">
    <property type="entry name" value="Lysozyme-like_dom_sf"/>
</dbReference>
<evidence type="ECO:0000256" key="1">
    <source>
        <dbReference type="ARBA" id="ARBA00007734"/>
    </source>
</evidence>
<evidence type="ECO:0000256" key="4">
    <source>
        <dbReference type="SAM" id="MobiDB-lite"/>
    </source>
</evidence>
<dbReference type="PROSITE" id="PS00922">
    <property type="entry name" value="TRANSGLYCOSYLASE"/>
    <property type="match status" value="1"/>
</dbReference>
<dbReference type="Proteomes" id="UP000431269">
    <property type="component" value="Chromosome"/>
</dbReference>
<sequence>MDTPRMVRIAAIAAVSSALLVASSAGQSGTAPGPATAEAAVYTPPPPLPVQAERMRLRDGLAAAEREDWGGLAALRDSATDPLVRRMLQWRWAASTEAPLYFSDISQALDELQGWPGRTTMRTRAEQAIFDSSLRPAERIAFLRQDGGPITGDGRIALAVALKEAGQRGEANDIARNAFRDSGLTARAVQVAEQEFDFSSEDYAARVDGLLWRDQRSEARGLFGHLSSADRALANARIAVQSRQRRGLQAAIDAVPSSRQDDPGLLYDRAQYRRRTDQPVDAMQMAARIDARQAPIAARSDIFQERRLYVPRALRAGNYRLAYDLVSNHGLTSGESFADAEWMSGWLMLRFLDQPQRAAEHFAHLSENVSAPVSRSRALYWRAEAARAMGQAGDAERLFNEAAQYSFTYYGQLAATRGNRTATLSLPQTAAVSDAARNRFENRELVRALRLMAEVGAQSDFESIAFYLDDTLDDPQEVELLSNLGREQSYNRTALRNAKAGLFRNVIAVNAAYPLIDLPETVRSGNRIEPALVLSIIRQESEFDPSVVSHANAHGLMQLIPGTAQMQARREGLSYQRASLTGDPQYNMTLGSAHLADLVNDFGGSYVLAIASYNAGSHRAREWIADWGDPRSSSVDVVDWIELIPFAETRNYVQRVTENLQVYRYRLAGEPTQIQLERDLRRGSY</sequence>
<keyword evidence="7" id="KW-0456">Lyase</keyword>
<dbReference type="SUPFAM" id="SSF48435">
    <property type="entry name" value="Bacterial muramidases"/>
    <property type="match status" value="1"/>
</dbReference>
<evidence type="ECO:0000313" key="7">
    <source>
        <dbReference type="EMBL" id="QGZ95328.1"/>
    </source>
</evidence>
<feature type="domain" description="Transglycosylase SLT" evidence="6">
    <location>
        <begin position="525"/>
        <end position="626"/>
    </location>
</feature>
<keyword evidence="8" id="KW-1185">Reference proteome</keyword>
<comment type="similarity">
    <text evidence="2">Belongs to the virb1 family.</text>
</comment>
<dbReference type="EC" id="4.2.2.-" evidence="7"/>
<feature type="region of interest" description="Disordered" evidence="4">
    <location>
        <begin position="25"/>
        <end position="44"/>
    </location>
</feature>
<dbReference type="GO" id="GO:0008933">
    <property type="term" value="F:peptidoglycan lytic transglycosylase activity"/>
    <property type="evidence" value="ECO:0007669"/>
    <property type="project" value="InterPro"/>
</dbReference>
<dbReference type="GO" id="GO:0004553">
    <property type="term" value="F:hydrolase activity, hydrolyzing O-glycosyl compounds"/>
    <property type="evidence" value="ECO:0007669"/>
    <property type="project" value="InterPro"/>
</dbReference>
<dbReference type="Gene3D" id="1.10.530.10">
    <property type="match status" value="1"/>
</dbReference>
<organism evidence="7 8">
    <name type="scientific">Terricaulis silvestris</name>
    <dbReference type="NCBI Taxonomy" id="2686094"/>
    <lineage>
        <taxon>Bacteria</taxon>
        <taxon>Pseudomonadati</taxon>
        <taxon>Pseudomonadota</taxon>
        <taxon>Alphaproteobacteria</taxon>
        <taxon>Caulobacterales</taxon>
        <taxon>Caulobacteraceae</taxon>
        <taxon>Terricaulis</taxon>
    </lineage>
</organism>
<dbReference type="Pfam" id="PF01464">
    <property type="entry name" value="SLT"/>
    <property type="match status" value="1"/>
</dbReference>
<name>A0A6I6MPM3_9CAUL</name>
<feature type="chain" id="PRO_5026003546" evidence="5">
    <location>
        <begin position="29"/>
        <end position="685"/>
    </location>
</feature>
<comment type="similarity">
    <text evidence="1">Belongs to the transglycosylase Slt family.</text>
</comment>
<dbReference type="InterPro" id="IPR008258">
    <property type="entry name" value="Transglycosylase_SLT_dom_1"/>
</dbReference>
<dbReference type="InterPro" id="IPR000189">
    <property type="entry name" value="Transglyc_AS"/>
</dbReference>
<dbReference type="GO" id="GO:0016020">
    <property type="term" value="C:membrane"/>
    <property type="evidence" value="ECO:0007669"/>
    <property type="project" value="InterPro"/>
</dbReference>
<feature type="signal peptide" evidence="5">
    <location>
        <begin position="1"/>
        <end position="28"/>
    </location>
</feature>
<feature type="compositionally biased region" description="Low complexity" evidence="4">
    <location>
        <begin position="25"/>
        <end position="40"/>
    </location>
</feature>
<dbReference type="EMBL" id="CP047045">
    <property type="protein sequence ID" value="QGZ95328.1"/>
    <property type="molecule type" value="Genomic_DNA"/>
</dbReference>
<dbReference type="PANTHER" id="PTHR37423:SF2">
    <property type="entry name" value="MEMBRANE-BOUND LYTIC MUREIN TRANSGLYCOSYLASE C"/>
    <property type="match status" value="1"/>
</dbReference>
<dbReference type="GO" id="GO:0000270">
    <property type="term" value="P:peptidoglycan metabolic process"/>
    <property type="evidence" value="ECO:0007669"/>
    <property type="project" value="InterPro"/>
</dbReference>
<evidence type="ECO:0000256" key="5">
    <source>
        <dbReference type="SAM" id="SignalP"/>
    </source>
</evidence>
<dbReference type="CDD" id="cd13401">
    <property type="entry name" value="Slt70-like"/>
    <property type="match status" value="1"/>
</dbReference>
<dbReference type="Gene3D" id="1.25.20.10">
    <property type="entry name" value="Bacterial muramidases"/>
    <property type="match status" value="1"/>
</dbReference>
<dbReference type="KEGG" id="tsv:DSM104635_02177"/>
<dbReference type="SUPFAM" id="SSF53955">
    <property type="entry name" value="Lysozyme-like"/>
    <property type="match status" value="1"/>
</dbReference>
<reference evidence="8" key="1">
    <citation type="submission" date="2019-12" db="EMBL/GenBank/DDBJ databases">
        <title>Complete genome of Terracaulis silvestris 0127_4.</title>
        <authorList>
            <person name="Vieira S."/>
            <person name="Riedel T."/>
            <person name="Sproer C."/>
            <person name="Pascual J."/>
            <person name="Boedeker C."/>
            <person name="Overmann J."/>
        </authorList>
    </citation>
    <scope>NUCLEOTIDE SEQUENCE [LARGE SCALE GENOMIC DNA]</scope>
    <source>
        <strain evidence="8">0127_4</strain>
    </source>
</reference>
<dbReference type="AlphaFoldDB" id="A0A6I6MPM3"/>
<dbReference type="InterPro" id="IPR008939">
    <property type="entry name" value="Lytic_TGlycosylase_superhlx_U"/>
</dbReference>
<dbReference type="RefSeq" id="WP_158766198.1">
    <property type="nucleotide sequence ID" value="NZ_CP047045.1"/>
</dbReference>
<dbReference type="GO" id="GO:0042597">
    <property type="term" value="C:periplasmic space"/>
    <property type="evidence" value="ECO:0007669"/>
    <property type="project" value="InterPro"/>
</dbReference>
<accession>A0A6I6MPM3</accession>
<evidence type="ECO:0000256" key="2">
    <source>
        <dbReference type="ARBA" id="ARBA00009387"/>
    </source>
</evidence>
<gene>
    <name evidence="7" type="primary">slt_1</name>
    <name evidence="7" type="ORF">DSM104635_02177</name>
</gene>
<evidence type="ECO:0000313" key="8">
    <source>
        <dbReference type="Proteomes" id="UP000431269"/>
    </source>
</evidence>
<evidence type="ECO:0000259" key="6">
    <source>
        <dbReference type="Pfam" id="PF01464"/>
    </source>
</evidence>
<evidence type="ECO:0000256" key="3">
    <source>
        <dbReference type="ARBA" id="ARBA00022729"/>
    </source>
</evidence>
<dbReference type="PANTHER" id="PTHR37423">
    <property type="entry name" value="SOLUBLE LYTIC MUREIN TRANSGLYCOSYLASE-RELATED"/>
    <property type="match status" value="1"/>
</dbReference>
<protein>
    <submittedName>
        <fullName evidence="7">Soluble lytic murein transglycosylase</fullName>
        <ecNumber evidence="7">4.2.2.-</ecNumber>
    </submittedName>
</protein>
<keyword evidence="3 5" id="KW-0732">Signal</keyword>